<gene>
    <name evidence="2" type="ORF">H9717_11080</name>
</gene>
<dbReference type="InterPro" id="IPR006047">
    <property type="entry name" value="GH13_cat_dom"/>
</dbReference>
<dbReference type="Proteomes" id="UP000886858">
    <property type="component" value="Unassembled WGS sequence"/>
</dbReference>
<evidence type="ECO:0000313" key="2">
    <source>
        <dbReference type="EMBL" id="HJA93634.1"/>
    </source>
</evidence>
<dbReference type="InterPro" id="IPR017853">
    <property type="entry name" value="GH"/>
</dbReference>
<reference evidence="2" key="2">
    <citation type="submission" date="2021-04" db="EMBL/GenBank/DDBJ databases">
        <authorList>
            <person name="Gilroy R."/>
        </authorList>
    </citation>
    <scope>NUCLEOTIDE SEQUENCE</scope>
    <source>
        <strain evidence="2">CHK179-7159</strain>
    </source>
</reference>
<dbReference type="GO" id="GO:0005975">
    <property type="term" value="P:carbohydrate metabolic process"/>
    <property type="evidence" value="ECO:0007669"/>
    <property type="project" value="InterPro"/>
</dbReference>
<reference evidence="2" key="1">
    <citation type="journal article" date="2021" name="PeerJ">
        <title>Extensive microbial diversity within the chicken gut microbiome revealed by metagenomics and culture.</title>
        <authorList>
            <person name="Gilroy R."/>
            <person name="Ravi A."/>
            <person name="Getino M."/>
            <person name="Pursley I."/>
            <person name="Horton D.L."/>
            <person name="Alikhan N.F."/>
            <person name="Baker D."/>
            <person name="Gharbi K."/>
            <person name="Hall N."/>
            <person name="Watson M."/>
            <person name="Adriaenssens E.M."/>
            <person name="Foster-Nyarko E."/>
            <person name="Jarju S."/>
            <person name="Secka A."/>
            <person name="Antonio M."/>
            <person name="Oren A."/>
            <person name="Chaudhuri R.R."/>
            <person name="La Ragione R."/>
            <person name="Hildebrand F."/>
            <person name="Pallen M.J."/>
        </authorList>
    </citation>
    <scope>NUCLEOTIDE SEQUENCE</scope>
    <source>
        <strain evidence="2">CHK179-7159</strain>
    </source>
</reference>
<evidence type="ECO:0000259" key="1">
    <source>
        <dbReference type="SMART" id="SM00642"/>
    </source>
</evidence>
<dbReference type="SMART" id="SM00642">
    <property type="entry name" value="Aamy"/>
    <property type="match status" value="1"/>
</dbReference>
<accession>A0A9D2I8P3</accession>
<dbReference type="Gene3D" id="3.20.20.80">
    <property type="entry name" value="Glycosidases"/>
    <property type="match status" value="1"/>
</dbReference>
<dbReference type="AlphaFoldDB" id="A0A9D2I8P3"/>
<dbReference type="EMBL" id="DWYY01000121">
    <property type="protein sequence ID" value="HJA93634.1"/>
    <property type="molecule type" value="Genomic_DNA"/>
</dbReference>
<comment type="caution">
    <text evidence="2">The sequence shown here is derived from an EMBL/GenBank/DDBJ whole genome shotgun (WGS) entry which is preliminary data.</text>
</comment>
<dbReference type="SUPFAM" id="SSF51445">
    <property type="entry name" value="(Trans)glycosidases"/>
    <property type="match status" value="1"/>
</dbReference>
<dbReference type="Pfam" id="PF00128">
    <property type="entry name" value="Alpha-amylase"/>
    <property type="match status" value="2"/>
</dbReference>
<dbReference type="Gene3D" id="2.60.40.1180">
    <property type="entry name" value="Golgi alpha-mannosidase II"/>
    <property type="match status" value="1"/>
</dbReference>
<dbReference type="InterPro" id="IPR013780">
    <property type="entry name" value="Glyco_hydro_b"/>
</dbReference>
<sequence length="449" mass="52027">MEEFKKKAPSIYQLSLRAFTPEGTLQAAAGLLPHLAELGTKYVELLPVVQADEGEDRKSWSKRQIASETDNPKNNYRIKDYFAIDEEYGTDEDLKDFVTIAHSLQMGVMLDLVYFHCGPNAVFLKDHPDFVKQNSDGSFLTGEWNFPILNFDNPELREYLWSNMLYFVEKFDIDGYRCDVGDRVPLDFWREGVERIKRIKPDFFMLNEGGDPEYLSVFDANYWLHIPSSETPAGVEYVIEGKNSADKFCEYWEKCRRVLSTQGRMSFMIENHDIASDTGAERREKKFGTAGMEAFLALGFTLDGIPFVFNGCEVADDLEHNMFANRFHGRETGINWANLLREKGKRRLKLMQTLYMLRNKYAAISSKELIWAEHTAEKNVVAFYRSDERDSFFVMVNLTDQQVTFEVKNIPHNLHLIKDIVVSNTVYSFEKSEMKVSMLEFGYFIGQYL</sequence>
<organism evidence="2 3">
    <name type="scientific">Candidatus Eisenbergiella merdipullorum</name>
    <dbReference type="NCBI Taxonomy" id="2838553"/>
    <lineage>
        <taxon>Bacteria</taxon>
        <taxon>Bacillati</taxon>
        <taxon>Bacillota</taxon>
        <taxon>Clostridia</taxon>
        <taxon>Lachnospirales</taxon>
        <taxon>Lachnospiraceae</taxon>
        <taxon>Eisenbergiella</taxon>
    </lineage>
</organism>
<proteinExistence type="predicted"/>
<dbReference type="PANTHER" id="PTHR10357">
    <property type="entry name" value="ALPHA-AMYLASE FAMILY MEMBER"/>
    <property type="match status" value="1"/>
</dbReference>
<name>A0A9D2I8P3_9FIRM</name>
<dbReference type="SUPFAM" id="SSF51011">
    <property type="entry name" value="Glycosyl hydrolase domain"/>
    <property type="match status" value="1"/>
</dbReference>
<protein>
    <recommendedName>
        <fullName evidence="1">Glycosyl hydrolase family 13 catalytic domain-containing protein</fullName>
    </recommendedName>
</protein>
<feature type="domain" description="Glycosyl hydrolase family 13 catalytic" evidence="1">
    <location>
        <begin position="13"/>
        <end position="347"/>
    </location>
</feature>
<evidence type="ECO:0000313" key="3">
    <source>
        <dbReference type="Proteomes" id="UP000886858"/>
    </source>
</evidence>